<protein>
    <recommendedName>
        <fullName evidence="4">PASTA domain-containing protein</fullName>
    </recommendedName>
</protein>
<sequence>MLRTAGAALLATALLAMAGPSAAAPVTDWKQVQKVADGIQTAAGVSLKKRMATCKMTVHPETSWIETRTVAWPEYGAKPGDTVLKLVFDVPPAPMQPGPGAKPNPPQKNVSAFWVISKGKAEPLSAWAKALQLRPVPLGFDASNNC</sequence>
<dbReference type="EMBL" id="BAAADD010000001">
    <property type="protein sequence ID" value="GAA0558774.1"/>
    <property type="molecule type" value="Genomic_DNA"/>
</dbReference>
<dbReference type="Proteomes" id="UP001499951">
    <property type="component" value="Unassembled WGS sequence"/>
</dbReference>
<comment type="caution">
    <text evidence="2">The sequence shown here is derived from an EMBL/GenBank/DDBJ whole genome shotgun (WGS) entry which is preliminary data.</text>
</comment>
<reference evidence="2 3" key="1">
    <citation type="journal article" date="2019" name="Int. J. Syst. Evol. Microbiol.">
        <title>The Global Catalogue of Microorganisms (GCM) 10K type strain sequencing project: providing services to taxonomists for standard genome sequencing and annotation.</title>
        <authorList>
            <consortium name="The Broad Institute Genomics Platform"/>
            <consortium name="The Broad Institute Genome Sequencing Center for Infectious Disease"/>
            <person name="Wu L."/>
            <person name="Ma J."/>
        </authorList>
    </citation>
    <scope>NUCLEOTIDE SEQUENCE [LARGE SCALE GENOMIC DNA]</scope>
    <source>
        <strain evidence="2 3">JCM 15089</strain>
    </source>
</reference>
<evidence type="ECO:0000256" key="1">
    <source>
        <dbReference type="SAM" id="SignalP"/>
    </source>
</evidence>
<accession>A0ABN1E442</accession>
<proteinExistence type="predicted"/>
<keyword evidence="1" id="KW-0732">Signal</keyword>
<evidence type="ECO:0008006" key="4">
    <source>
        <dbReference type="Google" id="ProtNLM"/>
    </source>
</evidence>
<gene>
    <name evidence="2" type="ORF">GCM10008942_04060</name>
</gene>
<evidence type="ECO:0000313" key="3">
    <source>
        <dbReference type="Proteomes" id="UP001499951"/>
    </source>
</evidence>
<name>A0ABN1E442_9PROT</name>
<organism evidence="2 3">
    <name type="scientific">Rhizomicrobium electricum</name>
    <dbReference type="NCBI Taxonomy" id="480070"/>
    <lineage>
        <taxon>Bacteria</taxon>
        <taxon>Pseudomonadati</taxon>
        <taxon>Pseudomonadota</taxon>
        <taxon>Alphaproteobacteria</taxon>
        <taxon>Micropepsales</taxon>
        <taxon>Micropepsaceae</taxon>
        <taxon>Rhizomicrobium</taxon>
    </lineage>
</organism>
<evidence type="ECO:0000313" key="2">
    <source>
        <dbReference type="EMBL" id="GAA0558774.1"/>
    </source>
</evidence>
<feature type="chain" id="PRO_5046262567" description="PASTA domain-containing protein" evidence="1">
    <location>
        <begin position="24"/>
        <end position="146"/>
    </location>
</feature>
<dbReference type="RefSeq" id="WP_166930996.1">
    <property type="nucleotide sequence ID" value="NZ_BAAADD010000001.1"/>
</dbReference>
<feature type="signal peptide" evidence="1">
    <location>
        <begin position="1"/>
        <end position="23"/>
    </location>
</feature>
<keyword evidence="3" id="KW-1185">Reference proteome</keyword>